<dbReference type="Proteomes" id="UP000435138">
    <property type="component" value="Unassembled WGS sequence"/>
</dbReference>
<accession>A0A6A8ACN9</accession>
<evidence type="ECO:0000313" key="2">
    <source>
        <dbReference type="Proteomes" id="UP000435138"/>
    </source>
</evidence>
<proteinExistence type="predicted"/>
<reference evidence="1 2" key="1">
    <citation type="submission" date="2019-11" db="EMBL/GenBank/DDBJ databases">
        <title>Genome analysis of Rhizobacterium cereale a novel genus and species isolated from maize roots in North Spain.</title>
        <authorList>
            <person name="Menendez E."/>
            <person name="Flores-Felix J.D."/>
            <person name="Ramirez-Bahena M.-H."/>
            <person name="Igual J.M."/>
            <person name="Garcia-Fraile P."/>
            <person name="Peix A."/>
            <person name="Velazquez E."/>
        </authorList>
    </citation>
    <scope>NUCLEOTIDE SEQUENCE [LARGE SCALE GENOMIC DNA]</scope>
    <source>
        <strain evidence="1 2">RZME27</strain>
    </source>
</reference>
<sequence length="90" mass="10375">MRPHHLVLLTALAGTLASCQTMTPEERRAANESKCVDYGFKPRTEGMARCLLDLDLDRRADLRQWQDEVNNRPRFYGPVIVQQPVVVRPR</sequence>
<name>A0A6A8ACN9_9HYPH</name>
<dbReference type="AlphaFoldDB" id="A0A6A8ACN9"/>
<comment type="caution">
    <text evidence="1">The sequence shown here is derived from an EMBL/GenBank/DDBJ whole genome shotgun (WGS) entry which is preliminary data.</text>
</comment>
<evidence type="ECO:0000313" key="1">
    <source>
        <dbReference type="EMBL" id="MQY47490.1"/>
    </source>
</evidence>
<keyword evidence="2" id="KW-1185">Reference proteome</keyword>
<dbReference type="RefSeq" id="WP_153354972.1">
    <property type="nucleotide sequence ID" value="NZ_JAYKOO010000007.1"/>
</dbReference>
<protein>
    <recommendedName>
        <fullName evidence="3">Lipoprotein</fullName>
    </recommendedName>
</protein>
<evidence type="ECO:0008006" key="3">
    <source>
        <dbReference type="Google" id="ProtNLM"/>
    </source>
</evidence>
<organism evidence="1 2">
    <name type="scientific">Endobacterium cereale</name>
    <dbReference type="NCBI Taxonomy" id="2663029"/>
    <lineage>
        <taxon>Bacteria</taxon>
        <taxon>Pseudomonadati</taxon>
        <taxon>Pseudomonadota</taxon>
        <taxon>Alphaproteobacteria</taxon>
        <taxon>Hyphomicrobiales</taxon>
        <taxon>Rhizobiaceae</taxon>
        <taxon>Endobacterium</taxon>
    </lineage>
</organism>
<dbReference type="PROSITE" id="PS51257">
    <property type="entry name" value="PROKAR_LIPOPROTEIN"/>
    <property type="match status" value="1"/>
</dbReference>
<dbReference type="EMBL" id="WIXI01000045">
    <property type="protein sequence ID" value="MQY47490.1"/>
    <property type="molecule type" value="Genomic_DNA"/>
</dbReference>
<gene>
    <name evidence="1" type="ORF">GAO09_15760</name>
</gene>